<dbReference type="InterPro" id="IPR029056">
    <property type="entry name" value="Ribokinase-like"/>
</dbReference>
<dbReference type="PROSITE" id="PS00584">
    <property type="entry name" value="PFKB_KINASES_2"/>
    <property type="match status" value="1"/>
</dbReference>
<dbReference type="GO" id="GO:0006796">
    <property type="term" value="P:phosphate-containing compound metabolic process"/>
    <property type="evidence" value="ECO:0007669"/>
    <property type="project" value="UniProtKB-ARBA"/>
</dbReference>
<dbReference type="PANTHER" id="PTHR10584:SF166">
    <property type="entry name" value="RIBOKINASE"/>
    <property type="match status" value="1"/>
</dbReference>
<keyword evidence="7" id="KW-1185">Reference proteome</keyword>
<evidence type="ECO:0000313" key="6">
    <source>
        <dbReference type="EMBL" id="NMP29755.1"/>
    </source>
</evidence>
<dbReference type="InterPro" id="IPR011611">
    <property type="entry name" value="PfkB_dom"/>
</dbReference>
<dbReference type="InterPro" id="IPR002139">
    <property type="entry name" value="Ribo/fructo_kinase"/>
</dbReference>
<accession>A0A848MPN9</accession>
<proteinExistence type="inferred from homology"/>
<evidence type="ECO:0000256" key="2">
    <source>
        <dbReference type="ARBA" id="ARBA00022679"/>
    </source>
</evidence>
<sequence length="322" mass="35157">MNKPETQATLYVVGNLNVDLIMSTLQQWPQKGTEAMLESSSLRPGGSAGNCALALAALGTPHRLVANQGKDQFTPWLAELFAASAEHWPQYACETSLTFGVTHPDHERTFFSNQGHIVRLTRQDVLQQLPLTARQDDWVLLCGTFLCTALFSDYPLLLAELKQRGYQVAVDSGWPPQGWSDSLRQQIYPWLRYCDALLLNEVETCGVGDSDSLPTAAARLLAMMPVNARCVVKCGADGAHCWSGEQHLHQAAETLQVVDTIGAGDSFNAGYLSALIYGQDAATALQWGIRVASAAISSSPRHYADWQTLFGCAQQADNQETK</sequence>
<evidence type="ECO:0000256" key="4">
    <source>
        <dbReference type="RuleBase" id="RU003704"/>
    </source>
</evidence>
<name>A0A848MPN9_9GAMM</name>
<dbReference type="PROSITE" id="PS00583">
    <property type="entry name" value="PFKB_KINASES_1"/>
    <property type="match status" value="1"/>
</dbReference>
<reference evidence="6 7" key="2">
    <citation type="submission" date="2020-06" db="EMBL/GenBank/DDBJ databases">
        <title>Polyphasic characterization of a Rahnella strain isolated from tree sap.</title>
        <authorList>
            <person name="Kim I.S."/>
        </authorList>
    </citation>
    <scope>NUCLEOTIDE SEQUENCE [LARGE SCALE GENOMIC DNA]</scope>
    <source>
        <strain evidence="6 7">SAP-1</strain>
    </source>
</reference>
<dbReference type="PRINTS" id="PR00990">
    <property type="entry name" value="RIBOKINASE"/>
</dbReference>
<evidence type="ECO:0000313" key="7">
    <source>
        <dbReference type="Proteomes" id="UP000585363"/>
    </source>
</evidence>
<organism evidence="6 7">
    <name type="scientific">Rouxiella aceris</name>
    <dbReference type="NCBI Taxonomy" id="2703884"/>
    <lineage>
        <taxon>Bacteria</taxon>
        <taxon>Pseudomonadati</taxon>
        <taxon>Pseudomonadota</taxon>
        <taxon>Gammaproteobacteria</taxon>
        <taxon>Enterobacterales</taxon>
        <taxon>Yersiniaceae</taxon>
        <taxon>Rouxiella</taxon>
    </lineage>
</organism>
<dbReference type="GO" id="GO:0016301">
    <property type="term" value="F:kinase activity"/>
    <property type="evidence" value="ECO:0007669"/>
    <property type="project" value="UniProtKB-KW"/>
</dbReference>
<keyword evidence="3 4" id="KW-0418">Kinase</keyword>
<evidence type="ECO:0000256" key="1">
    <source>
        <dbReference type="ARBA" id="ARBA00010688"/>
    </source>
</evidence>
<comment type="similarity">
    <text evidence="1 4">Belongs to the carbohydrate kinase PfkB family.</text>
</comment>
<dbReference type="AlphaFoldDB" id="A0A848MPN9"/>
<gene>
    <name evidence="6" type="ORF">GW590_23195</name>
</gene>
<dbReference type="Proteomes" id="UP000585363">
    <property type="component" value="Unassembled WGS sequence"/>
</dbReference>
<keyword evidence="2 4" id="KW-0808">Transferase</keyword>
<reference evidence="6 7" key="1">
    <citation type="submission" date="2020-01" db="EMBL/GenBank/DDBJ databases">
        <authorList>
            <person name="Lee S.D."/>
        </authorList>
    </citation>
    <scope>NUCLEOTIDE SEQUENCE [LARGE SCALE GENOMIC DNA]</scope>
    <source>
        <strain evidence="6 7">SAP-1</strain>
    </source>
</reference>
<feature type="domain" description="Carbohydrate kinase PfkB" evidence="5">
    <location>
        <begin position="10"/>
        <end position="298"/>
    </location>
</feature>
<dbReference type="PANTHER" id="PTHR10584">
    <property type="entry name" value="SUGAR KINASE"/>
    <property type="match status" value="1"/>
</dbReference>
<dbReference type="SUPFAM" id="SSF53613">
    <property type="entry name" value="Ribokinase-like"/>
    <property type="match status" value="1"/>
</dbReference>
<dbReference type="Gene3D" id="3.40.1190.20">
    <property type="match status" value="1"/>
</dbReference>
<dbReference type="InterPro" id="IPR002173">
    <property type="entry name" value="Carboh/pur_kinase_PfkB_CS"/>
</dbReference>
<dbReference type="Pfam" id="PF00294">
    <property type="entry name" value="PfkB"/>
    <property type="match status" value="1"/>
</dbReference>
<dbReference type="RefSeq" id="WP_169405466.1">
    <property type="nucleotide sequence ID" value="NZ_JAADJU010000017.1"/>
</dbReference>
<protein>
    <submittedName>
        <fullName evidence="6">Carbohydrate kinase family protein</fullName>
    </submittedName>
</protein>
<dbReference type="EMBL" id="JAADJU010000017">
    <property type="protein sequence ID" value="NMP29755.1"/>
    <property type="molecule type" value="Genomic_DNA"/>
</dbReference>
<evidence type="ECO:0000259" key="5">
    <source>
        <dbReference type="Pfam" id="PF00294"/>
    </source>
</evidence>
<comment type="caution">
    <text evidence="6">The sequence shown here is derived from an EMBL/GenBank/DDBJ whole genome shotgun (WGS) entry which is preliminary data.</text>
</comment>
<evidence type="ECO:0000256" key="3">
    <source>
        <dbReference type="ARBA" id="ARBA00022777"/>
    </source>
</evidence>